<name>A0ABP0Y7T2_9ROSI</name>
<dbReference type="Proteomes" id="UP001642487">
    <property type="component" value="Chromosome 3"/>
</dbReference>
<evidence type="ECO:0000313" key="2">
    <source>
        <dbReference type="Proteomes" id="UP001642487"/>
    </source>
</evidence>
<gene>
    <name evidence="1" type="ORF">CITCOLO1_LOCUS8396</name>
</gene>
<dbReference type="EMBL" id="OZ021737">
    <property type="protein sequence ID" value="CAK9316532.1"/>
    <property type="molecule type" value="Genomic_DNA"/>
</dbReference>
<reference evidence="1 2" key="1">
    <citation type="submission" date="2024-03" db="EMBL/GenBank/DDBJ databases">
        <authorList>
            <person name="Gkanogiannis A."/>
            <person name="Becerra Lopez-Lavalle L."/>
        </authorList>
    </citation>
    <scope>NUCLEOTIDE SEQUENCE [LARGE SCALE GENOMIC DNA]</scope>
</reference>
<sequence length="107" mass="12143">MELESNGPHKHINHILMRLFICGTTGRSFGNCKIRSSFLGDLDQLFDFCVQIPSTIHPILGLVIISEVRSKLGRGSLAWHQNHGDRGLYFTITLMIEFMNNRNAVMN</sequence>
<organism evidence="1 2">
    <name type="scientific">Citrullus colocynthis</name>
    <name type="common">colocynth</name>
    <dbReference type="NCBI Taxonomy" id="252529"/>
    <lineage>
        <taxon>Eukaryota</taxon>
        <taxon>Viridiplantae</taxon>
        <taxon>Streptophyta</taxon>
        <taxon>Embryophyta</taxon>
        <taxon>Tracheophyta</taxon>
        <taxon>Spermatophyta</taxon>
        <taxon>Magnoliopsida</taxon>
        <taxon>eudicotyledons</taxon>
        <taxon>Gunneridae</taxon>
        <taxon>Pentapetalae</taxon>
        <taxon>rosids</taxon>
        <taxon>fabids</taxon>
        <taxon>Cucurbitales</taxon>
        <taxon>Cucurbitaceae</taxon>
        <taxon>Benincaseae</taxon>
        <taxon>Citrullus</taxon>
    </lineage>
</organism>
<accession>A0ABP0Y7T2</accession>
<proteinExistence type="predicted"/>
<protein>
    <submittedName>
        <fullName evidence="1">Uncharacterized protein</fullName>
    </submittedName>
</protein>
<keyword evidence="2" id="KW-1185">Reference proteome</keyword>
<evidence type="ECO:0000313" key="1">
    <source>
        <dbReference type="EMBL" id="CAK9316532.1"/>
    </source>
</evidence>